<keyword evidence="3" id="KW-0328">Glycosyltransferase</keyword>
<dbReference type="GO" id="GO:0016757">
    <property type="term" value="F:glycosyltransferase activity"/>
    <property type="evidence" value="ECO:0007669"/>
    <property type="project" value="UniProtKB-KW"/>
</dbReference>
<protein>
    <submittedName>
        <fullName evidence="8">Glycosyltransferase</fullName>
    </submittedName>
</protein>
<dbReference type="EMBL" id="WPIK01000020">
    <property type="protein sequence ID" value="MVN23226.1"/>
    <property type="molecule type" value="Genomic_DNA"/>
</dbReference>
<dbReference type="InterPro" id="IPR029044">
    <property type="entry name" value="Nucleotide-diphossugar_trans"/>
</dbReference>
<reference evidence="8 9" key="1">
    <citation type="submission" date="2019-12" db="EMBL/GenBank/DDBJ databases">
        <title>Mucilaginibacter sp. HMF7410 genome sequencing and assembly.</title>
        <authorList>
            <person name="Kang H."/>
            <person name="Cha I."/>
            <person name="Kim H."/>
            <person name="Joh K."/>
        </authorList>
    </citation>
    <scope>NUCLEOTIDE SEQUENCE [LARGE SCALE GENOMIC DNA]</scope>
    <source>
        <strain evidence="8 9">HMF7410</strain>
    </source>
</reference>
<keyword evidence="5 6" id="KW-0472">Membrane</keyword>
<evidence type="ECO:0000256" key="3">
    <source>
        <dbReference type="ARBA" id="ARBA00022676"/>
    </source>
</evidence>
<dbReference type="Proteomes" id="UP000462014">
    <property type="component" value="Unassembled WGS sequence"/>
</dbReference>
<keyword evidence="6" id="KW-0812">Transmembrane</keyword>
<keyword evidence="6" id="KW-1133">Transmembrane helix</keyword>
<dbReference type="Pfam" id="PF00535">
    <property type="entry name" value="Glycos_transf_2"/>
    <property type="match status" value="1"/>
</dbReference>
<dbReference type="SUPFAM" id="SSF53448">
    <property type="entry name" value="Nucleotide-diphospho-sugar transferases"/>
    <property type="match status" value="1"/>
</dbReference>
<dbReference type="PANTHER" id="PTHR43646">
    <property type="entry name" value="GLYCOSYLTRANSFERASE"/>
    <property type="match status" value="1"/>
</dbReference>
<dbReference type="GO" id="GO:0005886">
    <property type="term" value="C:plasma membrane"/>
    <property type="evidence" value="ECO:0007669"/>
    <property type="project" value="UniProtKB-SubCell"/>
</dbReference>
<keyword evidence="4 8" id="KW-0808">Transferase</keyword>
<dbReference type="AlphaFoldDB" id="A0A7K1T0Y0"/>
<dbReference type="PANTHER" id="PTHR43646:SF2">
    <property type="entry name" value="GLYCOSYLTRANSFERASE 2-LIKE DOMAIN-CONTAINING PROTEIN"/>
    <property type="match status" value="1"/>
</dbReference>
<evidence type="ECO:0000256" key="1">
    <source>
        <dbReference type="ARBA" id="ARBA00004236"/>
    </source>
</evidence>
<evidence type="ECO:0000259" key="7">
    <source>
        <dbReference type="Pfam" id="PF00535"/>
    </source>
</evidence>
<feature type="transmembrane region" description="Helical" evidence="6">
    <location>
        <begin position="6"/>
        <end position="25"/>
    </location>
</feature>
<organism evidence="8 9">
    <name type="scientific">Mucilaginibacter arboris</name>
    <dbReference type="NCBI Taxonomy" id="2682090"/>
    <lineage>
        <taxon>Bacteria</taxon>
        <taxon>Pseudomonadati</taxon>
        <taxon>Bacteroidota</taxon>
        <taxon>Sphingobacteriia</taxon>
        <taxon>Sphingobacteriales</taxon>
        <taxon>Sphingobacteriaceae</taxon>
        <taxon>Mucilaginibacter</taxon>
    </lineage>
</organism>
<keyword evidence="2" id="KW-1003">Cell membrane</keyword>
<feature type="transmembrane region" description="Helical" evidence="6">
    <location>
        <begin position="153"/>
        <end position="176"/>
    </location>
</feature>
<proteinExistence type="predicted"/>
<dbReference type="CDD" id="cd00761">
    <property type="entry name" value="Glyco_tranf_GTA_type"/>
    <property type="match status" value="1"/>
</dbReference>
<gene>
    <name evidence="8" type="ORF">GO621_17010</name>
</gene>
<name>A0A7K1T0Y0_9SPHI</name>
<keyword evidence="9" id="KW-1185">Reference proteome</keyword>
<dbReference type="InterPro" id="IPR001173">
    <property type="entry name" value="Glyco_trans_2-like"/>
</dbReference>
<dbReference type="RefSeq" id="WP_157569265.1">
    <property type="nucleotide sequence ID" value="NZ_WPIK01000020.1"/>
</dbReference>
<sequence length="363" mass="41876">MAILFCYLVYFFLILRFCVTLFNFISNPKLTKVSRQYHDLVSILVPARDEEKNILTLLQSIEKQDYKNIEVIVLDDQSTDHTYNLCTEFARKNPTVKVIIGKPLPEGWLGKNYACYQLAQQAKGKYLLFLDADEEIYNGLINSAVYRTKVHRLALLSLFTNQVMVTLGETLVVPLMHYMLLNLLPLRLIYLSKNPAFAAASGQFMFFDAEKYRGHQWHQKVKDQVVEDVEIMKCVKQNRLKGEGLLANGLIRCRMYNNYQEAVHGFSKNFLAPFNYSIITFLLYLFFLIGGPIIVGLTLNLQLFLMMVSLIVLTRIMISLESGQNPFYNMLLHPLQMVSLVIIAHLSIKKHLTKTVTWKGRKV</sequence>
<evidence type="ECO:0000256" key="5">
    <source>
        <dbReference type="ARBA" id="ARBA00023136"/>
    </source>
</evidence>
<accession>A0A7K1T0Y0</accession>
<feature type="transmembrane region" description="Helical" evidence="6">
    <location>
        <begin position="301"/>
        <end position="318"/>
    </location>
</feature>
<comment type="subcellular location">
    <subcellularLocation>
        <location evidence="1">Cell membrane</location>
    </subcellularLocation>
</comment>
<evidence type="ECO:0000313" key="9">
    <source>
        <dbReference type="Proteomes" id="UP000462014"/>
    </source>
</evidence>
<evidence type="ECO:0000256" key="6">
    <source>
        <dbReference type="SAM" id="Phobius"/>
    </source>
</evidence>
<feature type="domain" description="Glycosyltransferase 2-like" evidence="7">
    <location>
        <begin position="42"/>
        <end position="149"/>
    </location>
</feature>
<feature type="transmembrane region" description="Helical" evidence="6">
    <location>
        <begin position="274"/>
        <end position="295"/>
    </location>
</feature>
<feature type="transmembrane region" description="Helical" evidence="6">
    <location>
        <begin position="330"/>
        <end position="348"/>
    </location>
</feature>
<evidence type="ECO:0000256" key="2">
    <source>
        <dbReference type="ARBA" id="ARBA00022475"/>
    </source>
</evidence>
<evidence type="ECO:0000313" key="8">
    <source>
        <dbReference type="EMBL" id="MVN23226.1"/>
    </source>
</evidence>
<dbReference type="Gene3D" id="3.90.550.10">
    <property type="entry name" value="Spore Coat Polysaccharide Biosynthesis Protein SpsA, Chain A"/>
    <property type="match status" value="1"/>
</dbReference>
<evidence type="ECO:0000256" key="4">
    <source>
        <dbReference type="ARBA" id="ARBA00022679"/>
    </source>
</evidence>
<comment type="caution">
    <text evidence="8">The sequence shown here is derived from an EMBL/GenBank/DDBJ whole genome shotgun (WGS) entry which is preliminary data.</text>
</comment>